<accession>T1CAC5</accession>
<feature type="non-terminal residue" evidence="1">
    <location>
        <position position="1"/>
    </location>
</feature>
<protein>
    <submittedName>
        <fullName evidence="1">Transposase for IS2404</fullName>
    </submittedName>
</protein>
<sequence>REPARADLEQLAHYIRGHWGIENRLHNVRDGRNTFDEDHQTVRGSAAQVMAILRNLAISCLRLAGRHSIASSLRWVARSPMRALALIGV</sequence>
<name>T1CAC5_9ZZZZ</name>
<comment type="caution">
    <text evidence="1">The sequence shown here is derived from an EMBL/GenBank/DDBJ whole genome shotgun (WGS) entry which is preliminary data.</text>
</comment>
<organism evidence="1">
    <name type="scientific">mine drainage metagenome</name>
    <dbReference type="NCBI Taxonomy" id="410659"/>
    <lineage>
        <taxon>unclassified sequences</taxon>
        <taxon>metagenomes</taxon>
        <taxon>ecological metagenomes</taxon>
    </lineage>
</organism>
<reference evidence="1" key="1">
    <citation type="submission" date="2013-08" db="EMBL/GenBank/DDBJ databases">
        <authorList>
            <person name="Mendez C."/>
            <person name="Richter M."/>
            <person name="Ferrer M."/>
            <person name="Sanchez J."/>
        </authorList>
    </citation>
    <scope>NUCLEOTIDE SEQUENCE</scope>
</reference>
<dbReference type="EMBL" id="AUZX01001779">
    <property type="protein sequence ID" value="EQD78168.1"/>
    <property type="molecule type" value="Genomic_DNA"/>
</dbReference>
<gene>
    <name evidence="1" type="ORF">B1A_02390</name>
</gene>
<evidence type="ECO:0000313" key="1">
    <source>
        <dbReference type="EMBL" id="EQD78168.1"/>
    </source>
</evidence>
<dbReference type="AlphaFoldDB" id="T1CAC5"/>
<proteinExistence type="predicted"/>
<reference evidence="1" key="2">
    <citation type="journal article" date="2014" name="ISME J.">
        <title>Microbial stratification in low pH oxic and suboxic macroscopic growths along an acid mine drainage.</title>
        <authorList>
            <person name="Mendez-Garcia C."/>
            <person name="Mesa V."/>
            <person name="Sprenger R.R."/>
            <person name="Richter M."/>
            <person name="Diez M.S."/>
            <person name="Solano J."/>
            <person name="Bargiela R."/>
            <person name="Golyshina O.V."/>
            <person name="Manteca A."/>
            <person name="Ramos J.L."/>
            <person name="Gallego J.R."/>
            <person name="Llorente I."/>
            <person name="Martins Dos Santos V.A."/>
            <person name="Jensen O.N."/>
            <person name="Pelaez A.I."/>
            <person name="Sanchez J."/>
            <person name="Ferrer M."/>
        </authorList>
    </citation>
    <scope>NUCLEOTIDE SEQUENCE</scope>
</reference>